<dbReference type="SMR" id="A0A191KCI3"/>
<dbReference type="PROSITE" id="PS51910">
    <property type="entry name" value="GH18_2"/>
    <property type="match status" value="1"/>
</dbReference>
<dbReference type="GO" id="GO:0005975">
    <property type="term" value="P:carbohydrate metabolic process"/>
    <property type="evidence" value="ECO:0007669"/>
    <property type="project" value="InterPro"/>
</dbReference>
<sequence>MDAKAVLQGVLVLLLHIILTAAEYKRVCYYSGWSLYRDKERGLAPEDIDPYLCTHIVYAYATLDDTGTRIIVPNGYESEELNLFRRFHSMRAKNEDLVMMLSLGGWATDSKLFSKTVSSLENMQRFAEEAINYLRKHDFDGLDIDWQFPATRGSPPEDVENYYRFLRLLQWEFEHEEEPDDKSTLILTICVDPTVERASISYDLPRYARWVNWINMKMFDFSGHWNDPIIANHHSPLYSAHDPKNVNNLSRYWVNKGVPRHKIVIGLPMYGRSFSLANTNYTQPGAPAIGPGSDDGDGYPISQLCHLIKNGAREMMIADKRVPYVVIGDEWVGYDNPESIKQKARIAFNNFLGGVMIWTLDMDDHRGACGRPYPLINAALDGLNARHGYNELITNARQDQAQQAAAKKEIYRQRALGWEMQDKQERIHHQQRGGRRRGW</sequence>
<dbReference type="EMBL" id="KU882680">
    <property type="protein sequence ID" value="AMQ67292.1"/>
    <property type="molecule type" value="mRNA"/>
</dbReference>
<dbReference type="GO" id="GO:0005576">
    <property type="term" value="C:extracellular region"/>
    <property type="evidence" value="ECO:0007669"/>
    <property type="project" value="TreeGrafter"/>
</dbReference>
<protein>
    <submittedName>
        <fullName evidence="3">Chitinase</fullName>
    </submittedName>
</protein>
<dbReference type="GO" id="GO:0008061">
    <property type="term" value="F:chitin binding"/>
    <property type="evidence" value="ECO:0007669"/>
    <property type="project" value="InterPro"/>
</dbReference>
<evidence type="ECO:0000313" key="3">
    <source>
        <dbReference type="EMBL" id="AMQ67292.1"/>
    </source>
</evidence>
<reference evidence="3" key="1">
    <citation type="submission" date="2016-03" db="EMBL/GenBank/DDBJ databases">
        <title>Cloning and mineralized function study of the chitinase gene in Chlamys Farreri.</title>
        <authorList>
            <person name="Wang J."/>
            <person name="Xie L."/>
        </authorList>
    </citation>
    <scope>NUCLEOTIDE SEQUENCE</scope>
</reference>
<dbReference type="Gene3D" id="3.10.50.10">
    <property type="match status" value="1"/>
</dbReference>
<proteinExistence type="evidence at transcript level"/>
<feature type="domain" description="GH18" evidence="2">
    <location>
        <begin position="24"/>
        <end position="386"/>
    </location>
</feature>
<dbReference type="InterPro" id="IPR029070">
    <property type="entry name" value="Chitinase_insertion_sf"/>
</dbReference>
<feature type="signal peptide" evidence="1">
    <location>
        <begin position="1"/>
        <end position="22"/>
    </location>
</feature>
<dbReference type="InterPro" id="IPR017853">
    <property type="entry name" value="GH"/>
</dbReference>
<evidence type="ECO:0000256" key="1">
    <source>
        <dbReference type="SAM" id="SignalP"/>
    </source>
</evidence>
<organism evidence="3">
    <name type="scientific">Azumapecten farreri</name>
    <name type="common">Farrer's scallop</name>
    <name type="synonym">Chlamys farreri</name>
    <dbReference type="NCBI Taxonomy" id="106299"/>
    <lineage>
        <taxon>Eukaryota</taxon>
        <taxon>Metazoa</taxon>
        <taxon>Spiralia</taxon>
        <taxon>Lophotrochozoa</taxon>
        <taxon>Mollusca</taxon>
        <taxon>Bivalvia</taxon>
        <taxon>Autobranchia</taxon>
        <taxon>Pteriomorphia</taxon>
        <taxon>Pectinida</taxon>
        <taxon>Pectinoidea</taxon>
        <taxon>Pectinidae</taxon>
        <taxon>Azumapecten</taxon>
    </lineage>
</organism>
<dbReference type="GO" id="GO:0004568">
    <property type="term" value="F:chitinase activity"/>
    <property type="evidence" value="ECO:0007669"/>
    <property type="project" value="TreeGrafter"/>
</dbReference>
<dbReference type="PANTHER" id="PTHR11177:SF317">
    <property type="entry name" value="CHITINASE 12-RELATED"/>
    <property type="match status" value="1"/>
</dbReference>
<accession>A0A191KCI3</accession>
<dbReference type="InterPro" id="IPR011583">
    <property type="entry name" value="Chitinase_II/V-like_cat"/>
</dbReference>
<dbReference type="AlphaFoldDB" id="A0A191KCI3"/>
<dbReference type="GO" id="GO:0006032">
    <property type="term" value="P:chitin catabolic process"/>
    <property type="evidence" value="ECO:0007669"/>
    <property type="project" value="TreeGrafter"/>
</dbReference>
<dbReference type="Pfam" id="PF00704">
    <property type="entry name" value="Glyco_hydro_18"/>
    <property type="match status" value="1"/>
</dbReference>
<dbReference type="SMART" id="SM00636">
    <property type="entry name" value="Glyco_18"/>
    <property type="match status" value="1"/>
</dbReference>
<dbReference type="SUPFAM" id="SSF54556">
    <property type="entry name" value="Chitinase insertion domain"/>
    <property type="match status" value="1"/>
</dbReference>
<evidence type="ECO:0000259" key="2">
    <source>
        <dbReference type="PROSITE" id="PS51910"/>
    </source>
</evidence>
<dbReference type="InterPro" id="IPR050314">
    <property type="entry name" value="Glycosyl_Hydrlase_18"/>
</dbReference>
<dbReference type="SUPFAM" id="SSF51445">
    <property type="entry name" value="(Trans)glycosidases"/>
    <property type="match status" value="1"/>
</dbReference>
<dbReference type="Gene3D" id="3.20.20.80">
    <property type="entry name" value="Glycosidases"/>
    <property type="match status" value="1"/>
</dbReference>
<dbReference type="InterPro" id="IPR001223">
    <property type="entry name" value="Glyco_hydro18_cat"/>
</dbReference>
<keyword evidence="1" id="KW-0732">Signal</keyword>
<name>A0A191KCI3_AZUFA</name>
<feature type="chain" id="PRO_5008247465" evidence="1">
    <location>
        <begin position="23"/>
        <end position="439"/>
    </location>
</feature>
<dbReference type="PANTHER" id="PTHR11177">
    <property type="entry name" value="CHITINASE"/>
    <property type="match status" value="1"/>
</dbReference>